<accession>A0A811U965</accession>
<keyword evidence="3" id="KW-1185">Reference proteome</keyword>
<feature type="region of interest" description="Disordered" evidence="1">
    <location>
        <begin position="1"/>
        <end position="132"/>
    </location>
</feature>
<organism evidence="2 3">
    <name type="scientific">Ceratitis capitata</name>
    <name type="common">Mediterranean fruit fly</name>
    <name type="synonym">Tephritis capitata</name>
    <dbReference type="NCBI Taxonomy" id="7213"/>
    <lineage>
        <taxon>Eukaryota</taxon>
        <taxon>Metazoa</taxon>
        <taxon>Ecdysozoa</taxon>
        <taxon>Arthropoda</taxon>
        <taxon>Hexapoda</taxon>
        <taxon>Insecta</taxon>
        <taxon>Pterygota</taxon>
        <taxon>Neoptera</taxon>
        <taxon>Endopterygota</taxon>
        <taxon>Diptera</taxon>
        <taxon>Brachycera</taxon>
        <taxon>Muscomorpha</taxon>
        <taxon>Tephritoidea</taxon>
        <taxon>Tephritidae</taxon>
        <taxon>Ceratitis</taxon>
        <taxon>Ceratitis</taxon>
    </lineage>
</organism>
<protein>
    <submittedName>
        <fullName evidence="2">(Mediterranean fruit fly) hypothetical protein</fullName>
    </submittedName>
</protein>
<evidence type="ECO:0000313" key="2">
    <source>
        <dbReference type="EMBL" id="CAD6994666.1"/>
    </source>
</evidence>
<feature type="compositionally biased region" description="Basic and acidic residues" evidence="1">
    <location>
        <begin position="14"/>
        <end position="28"/>
    </location>
</feature>
<feature type="compositionally biased region" description="Basic residues" evidence="1">
    <location>
        <begin position="179"/>
        <end position="215"/>
    </location>
</feature>
<feature type="compositionally biased region" description="Basic residues" evidence="1">
    <location>
        <begin position="70"/>
        <end position="80"/>
    </location>
</feature>
<comment type="caution">
    <text evidence="2">The sequence shown here is derived from an EMBL/GenBank/DDBJ whole genome shotgun (WGS) entry which is preliminary data.</text>
</comment>
<feature type="region of interest" description="Disordered" evidence="1">
    <location>
        <begin position="159"/>
        <end position="215"/>
    </location>
</feature>
<name>A0A811U965_CERCA</name>
<feature type="compositionally biased region" description="Basic residues" evidence="1">
    <location>
        <begin position="1"/>
        <end position="13"/>
    </location>
</feature>
<gene>
    <name evidence="2" type="ORF">CCAP1982_LOCUS3400</name>
</gene>
<feature type="compositionally biased region" description="Basic residues" evidence="1">
    <location>
        <begin position="29"/>
        <end position="46"/>
    </location>
</feature>
<feature type="compositionally biased region" description="Polar residues" evidence="1">
    <location>
        <begin position="107"/>
        <end position="131"/>
    </location>
</feature>
<feature type="compositionally biased region" description="Low complexity" evidence="1">
    <location>
        <begin position="47"/>
        <end position="58"/>
    </location>
</feature>
<evidence type="ECO:0000256" key="1">
    <source>
        <dbReference type="SAM" id="MobiDB-lite"/>
    </source>
</evidence>
<feature type="compositionally biased region" description="Basic and acidic residues" evidence="1">
    <location>
        <begin position="86"/>
        <end position="102"/>
    </location>
</feature>
<dbReference type="EMBL" id="CAJHJT010000001">
    <property type="protein sequence ID" value="CAD6994666.1"/>
    <property type="molecule type" value="Genomic_DNA"/>
</dbReference>
<sequence length="321" mass="37645">MRSRSRTRSRSRRRSPENRRHNSRDRNVTSHRARDQHRRRSSRARTKSSSTSRSPSISRVRRNSRENRRNQSHRRSRSSSKSRTTATHDKEVVERWPNDKFYENNYGGRQNNPFRGRANENNHQQKKSSNYLDARREQRELIGIEGTADVWSKSPAHADVFSDDEQDDPDVKILDGTYKKPKKKKSKSKKKKSKNQKSTRAAVRKNQKLNTAKRKKHPALVIYQVRVRPLHPKKARAATVQIVTYLQILKTKIQGLGWKRLLMVLNPLKRKRKPRKQKNIRRIKNAPERKITNLTEVGPELQKNLTLVVKSLDQHCGKLAA</sequence>
<proteinExistence type="predicted"/>
<dbReference type="AlphaFoldDB" id="A0A811U965"/>
<reference evidence="2" key="1">
    <citation type="submission" date="2020-11" db="EMBL/GenBank/DDBJ databases">
        <authorList>
            <person name="Whitehead M."/>
        </authorList>
    </citation>
    <scope>NUCLEOTIDE SEQUENCE</scope>
    <source>
        <strain evidence="2">EGII</strain>
    </source>
</reference>
<dbReference type="OrthoDB" id="273141at2759"/>
<evidence type="ECO:0000313" key="3">
    <source>
        <dbReference type="Proteomes" id="UP000606786"/>
    </source>
</evidence>
<dbReference type="Proteomes" id="UP000606786">
    <property type="component" value="Unassembled WGS sequence"/>
</dbReference>